<dbReference type="STRING" id="201973.SAMN04488025_10133"/>
<dbReference type="AlphaFoldDB" id="A0A1I2K7X6"/>
<dbReference type="GO" id="GO:0016787">
    <property type="term" value="F:hydrolase activity"/>
    <property type="evidence" value="ECO:0007669"/>
    <property type="project" value="UniProtKB-KW"/>
</dbReference>
<evidence type="ECO:0000256" key="1">
    <source>
        <dbReference type="ARBA" id="ARBA00022722"/>
    </source>
</evidence>
<evidence type="ECO:0000256" key="5">
    <source>
        <dbReference type="SAM" id="SignalP"/>
    </source>
</evidence>
<dbReference type="Pfam" id="PF00565">
    <property type="entry name" value="SNase"/>
    <property type="match status" value="1"/>
</dbReference>
<name>A0A1I2K7X6_9BACL</name>
<keyword evidence="2" id="KW-0255">Endonuclease</keyword>
<dbReference type="Pfam" id="PF05901">
    <property type="entry name" value="Excalibur"/>
    <property type="match status" value="1"/>
</dbReference>
<evidence type="ECO:0000256" key="2">
    <source>
        <dbReference type="ARBA" id="ARBA00022759"/>
    </source>
</evidence>
<feature type="chain" id="PRO_5039098934" evidence="5">
    <location>
        <begin position="25"/>
        <end position="266"/>
    </location>
</feature>
<dbReference type="PROSITE" id="PS01284">
    <property type="entry name" value="TNASE_2"/>
    <property type="match status" value="1"/>
</dbReference>
<keyword evidence="3" id="KW-0378">Hydrolase</keyword>
<dbReference type="InterPro" id="IPR008613">
    <property type="entry name" value="Excalibur_Ca-bd_domain"/>
</dbReference>
<dbReference type="GO" id="GO:0003676">
    <property type="term" value="F:nucleic acid binding"/>
    <property type="evidence" value="ECO:0007669"/>
    <property type="project" value="InterPro"/>
</dbReference>
<gene>
    <name evidence="7" type="ORF">SAMN04488025_10133</name>
</gene>
<protein>
    <submittedName>
        <fullName evidence="7">Micrococcal nuclease</fullName>
    </submittedName>
</protein>
<evidence type="ECO:0000313" key="7">
    <source>
        <dbReference type="EMBL" id="SFF63024.1"/>
    </source>
</evidence>
<evidence type="ECO:0000256" key="4">
    <source>
        <dbReference type="SAM" id="MobiDB-lite"/>
    </source>
</evidence>
<feature type="compositionally biased region" description="Basic and acidic residues" evidence="4">
    <location>
        <begin position="246"/>
        <end position="260"/>
    </location>
</feature>
<feature type="domain" description="TNase-like" evidence="6">
    <location>
        <begin position="57"/>
        <end position="179"/>
    </location>
</feature>
<keyword evidence="8" id="KW-1185">Reference proteome</keyword>
<accession>A0A1I2K7X6</accession>
<dbReference type="InterPro" id="IPR016071">
    <property type="entry name" value="Staphylococal_nuclease_OB-fold"/>
</dbReference>
<dbReference type="OrthoDB" id="4376109at2"/>
<reference evidence="7 8" key="1">
    <citation type="submission" date="2016-10" db="EMBL/GenBank/DDBJ databases">
        <authorList>
            <person name="de Groot N.N."/>
        </authorList>
    </citation>
    <scope>NUCLEOTIDE SEQUENCE [LARGE SCALE GENOMIC DNA]</scope>
    <source>
        <strain evidence="7 8">DSM 44945</strain>
    </source>
</reference>
<dbReference type="RefSeq" id="WP_143085177.1">
    <property type="nucleotide sequence ID" value="NZ_FOOK01000001.1"/>
</dbReference>
<dbReference type="Gene3D" id="2.40.50.90">
    <property type="match status" value="1"/>
</dbReference>
<dbReference type="InterPro" id="IPR002071">
    <property type="entry name" value="Thermonucl_AS"/>
</dbReference>
<sequence length="266" mass="29904">MRRCWILFLVFVVLSAGCATNPEAGGANDDLSNSATEKTQLVKEPGDAEEVEFVAPVDGDTAKVKIKGKVETVRFLLVDTPETKHPKWGEQPKGAQAAAFTQKMLEEADRITLQYDVEKRDKYQRVLAYVFADGVNVQEELLKRGLARVGYVYDSRRHLEAFKEAEKFARERRLGIWECAGYVARDGYKPEKWCKGNEGAKKAMHTVVRNGRTYHVPYDPEGPDRDCSDFDSQKEAQAFYEAAGGPEKDPHRLDPDRDGIACESLP</sequence>
<dbReference type="EMBL" id="FOOK01000001">
    <property type="protein sequence ID" value="SFF63024.1"/>
    <property type="molecule type" value="Genomic_DNA"/>
</dbReference>
<dbReference type="PANTHER" id="PTHR12302">
    <property type="entry name" value="EBNA2 BINDING PROTEIN P100"/>
    <property type="match status" value="1"/>
</dbReference>
<dbReference type="GO" id="GO:0004519">
    <property type="term" value="F:endonuclease activity"/>
    <property type="evidence" value="ECO:0007669"/>
    <property type="project" value="UniProtKB-KW"/>
</dbReference>
<dbReference type="PROSITE" id="PS51257">
    <property type="entry name" value="PROKAR_LIPOPROTEIN"/>
    <property type="match status" value="1"/>
</dbReference>
<feature type="region of interest" description="Disordered" evidence="4">
    <location>
        <begin position="241"/>
        <end position="266"/>
    </location>
</feature>
<evidence type="ECO:0000256" key="3">
    <source>
        <dbReference type="ARBA" id="ARBA00022801"/>
    </source>
</evidence>
<proteinExistence type="predicted"/>
<dbReference type="PANTHER" id="PTHR12302:SF3">
    <property type="entry name" value="SERINE_THREONINE-PROTEIN KINASE 31"/>
    <property type="match status" value="1"/>
</dbReference>
<dbReference type="InterPro" id="IPR035437">
    <property type="entry name" value="SNase_OB-fold_sf"/>
</dbReference>
<dbReference type="PROSITE" id="PS50830">
    <property type="entry name" value="TNASE_3"/>
    <property type="match status" value="1"/>
</dbReference>
<keyword evidence="5" id="KW-0732">Signal</keyword>
<dbReference type="Proteomes" id="UP000198661">
    <property type="component" value="Unassembled WGS sequence"/>
</dbReference>
<evidence type="ECO:0000259" key="6">
    <source>
        <dbReference type="PROSITE" id="PS50830"/>
    </source>
</evidence>
<keyword evidence="1" id="KW-0540">Nuclease</keyword>
<organism evidence="7 8">
    <name type="scientific">Planifilum fulgidum</name>
    <dbReference type="NCBI Taxonomy" id="201973"/>
    <lineage>
        <taxon>Bacteria</taxon>
        <taxon>Bacillati</taxon>
        <taxon>Bacillota</taxon>
        <taxon>Bacilli</taxon>
        <taxon>Bacillales</taxon>
        <taxon>Thermoactinomycetaceae</taxon>
        <taxon>Planifilum</taxon>
    </lineage>
</organism>
<dbReference type="SUPFAM" id="SSF50199">
    <property type="entry name" value="Staphylococcal nuclease"/>
    <property type="match status" value="1"/>
</dbReference>
<dbReference type="SMART" id="SM00318">
    <property type="entry name" value="SNc"/>
    <property type="match status" value="1"/>
</dbReference>
<feature type="signal peptide" evidence="5">
    <location>
        <begin position="1"/>
        <end position="24"/>
    </location>
</feature>
<evidence type="ECO:0000313" key="8">
    <source>
        <dbReference type="Proteomes" id="UP000198661"/>
    </source>
</evidence>